<evidence type="ECO:0000313" key="8">
    <source>
        <dbReference type="EMBL" id="KII83762.1"/>
    </source>
</evidence>
<sequence>MLAPPIPSAAIVNPPPAQPAARKYFLLAVFCLAQFLDAFNNASLFSAIPSMIVDLDMTESQSTWLISAFQLTFASFLLISGRISDVYNPKTAFIGGVAALGAISLIAGFLENKIAIIVMRAMSGIAAAMTIPSALALLVSVFPDHHEQARAISIFGGSGAVGNVLGLFLGAIFVQYASWHWVFWFLALATAPIAVICFYLVPAPQQNDIADGEQGWAKFKSLDLVGVSILTAALVLFIYAVTSASAAGWVSAMVLAPLIVSIIMIVAFFYWETLVPSDKAAVPPRTWFYPNFAVLFAAALLPYLWWTTVFTVFTTLWQDVYHWAAISSAARMVPLAALAFAISFTGPLSRRISTKWLIMVGQCGMVIATVLLAFADGSGMDTYFSFTFPAFIIGSAGAMLSYSHTNIAIFRTSPASMAGTVGAIFNGALQLGSAVGIAAVTSIESSVEATHGGFTAYNGRRAAFFFLLAIVLVEFAAVAWFYRIGGDIKAVDTSVSGVSELGIPDLGYENKTADPAGCTSAPSEDRDKEFEKYMTVGADEKVSVHEIV</sequence>
<dbReference type="Proteomes" id="UP000053263">
    <property type="component" value="Unassembled WGS sequence"/>
</dbReference>
<dbReference type="SUPFAM" id="SSF103473">
    <property type="entry name" value="MFS general substrate transporter"/>
    <property type="match status" value="1"/>
</dbReference>
<feature type="transmembrane region" description="Helical" evidence="6">
    <location>
        <begin position="463"/>
        <end position="482"/>
    </location>
</feature>
<evidence type="ECO:0000256" key="3">
    <source>
        <dbReference type="ARBA" id="ARBA00022692"/>
    </source>
</evidence>
<feature type="transmembrane region" description="Helical" evidence="6">
    <location>
        <begin position="222"/>
        <end position="241"/>
    </location>
</feature>
<evidence type="ECO:0000256" key="2">
    <source>
        <dbReference type="ARBA" id="ARBA00022448"/>
    </source>
</evidence>
<feature type="transmembrane region" description="Helical" evidence="6">
    <location>
        <begin position="151"/>
        <end position="175"/>
    </location>
</feature>
<evidence type="ECO:0000256" key="4">
    <source>
        <dbReference type="ARBA" id="ARBA00022989"/>
    </source>
</evidence>
<evidence type="ECO:0000256" key="5">
    <source>
        <dbReference type="ARBA" id="ARBA00023136"/>
    </source>
</evidence>
<feature type="transmembrane region" description="Helical" evidence="6">
    <location>
        <begin position="62"/>
        <end position="79"/>
    </location>
</feature>
<gene>
    <name evidence="8" type="ORF">PLICRDRAFT_119051</name>
</gene>
<dbReference type="Pfam" id="PF07690">
    <property type="entry name" value="MFS_1"/>
    <property type="match status" value="1"/>
</dbReference>
<reference evidence="8 9" key="1">
    <citation type="submission" date="2014-06" db="EMBL/GenBank/DDBJ databases">
        <title>Evolutionary Origins and Diversification of the Mycorrhizal Mutualists.</title>
        <authorList>
            <consortium name="DOE Joint Genome Institute"/>
            <consortium name="Mycorrhizal Genomics Consortium"/>
            <person name="Kohler A."/>
            <person name="Kuo A."/>
            <person name="Nagy L.G."/>
            <person name="Floudas D."/>
            <person name="Copeland A."/>
            <person name="Barry K.W."/>
            <person name="Cichocki N."/>
            <person name="Veneault-Fourrey C."/>
            <person name="LaButti K."/>
            <person name="Lindquist E.A."/>
            <person name="Lipzen A."/>
            <person name="Lundell T."/>
            <person name="Morin E."/>
            <person name="Murat C."/>
            <person name="Riley R."/>
            <person name="Ohm R."/>
            <person name="Sun H."/>
            <person name="Tunlid A."/>
            <person name="Henrissat B."/>
            <person name="Grigoriev I.V."/>
            <person name="Hibbett D.S."/>
            <person name="Martin F."/>
        </authorList>
    </citation>
    <scope>NUCLEOTIDE SEQUENCE [LARGE SCALE GENOMIC DNA]</scope>
    <source>
        <strain evidence="8 9">FD-325 SS-3</strain>
    </source>
</reference>
<feature type="transmembrane region" description="Helical" evidence="6">
    <location>
        <begin position="181"/>
        <end position="201"/>
    </location>
</feature>
<dbReference type="Gene3D" id="1.20.1250.20">
    <property type="entry name" value="MFS general substrate transporter like domains"/>
    <property type="match status" value="2"/>
</dbReference>
<feature type="transmembrane region" description="Helical" evidence="6">
    <location>
        <begin position="116"/>
        <end position="139"/>
    </location>
</feature>
<proteinExistence type="predicted"/>
<organism evidence="8 9">
    <name type="scientific">Plicaturopsis crispa FD-325 SS-3</name>
    <dbReference type="NCBI Taxonomy" id="944288"/>
    <lineage>
        <taxon>Eukaryota</taxon>
        <taxon>Fungi</taxon>
        <taxon>Dikarya</taxon>
        <taxon>Basidiomycota</taxon>
        <taxon>Agaricomycotina</taxon>
        <taxon>Agaricomycetes</taxon>
        <taxon>Agaricomycetidae</taxon>
        <taxon>Amylocorticiales</taxon>
        <taxon>Amylocorticiaceae</taxon>
        <taxon>Plicatura</taxon>
        <taxon>Plicaturopsis crispa</taxon>
    </lineage>
</organism>
<feature type="transmembrane region" description="Helical" evidence="6">
    <location>
        <begin position="323"/>
        <end position="344"/>
    </location>
</feature>
<dbReference type="InterPro" id="IPR036259">
    <property type="entry name" value="MFS_trans_sf"/>
</dbReference>
<evidence type="ECO:0000313" key="9">
    <source>
        <dbReference type="Proteomes" id="UP000053263"/>
    </source>
</evidence>
<dbReference type="PANTHER" id="PTHR42718:SF9">
    <property type="entry name" value="MAJOR FACILITATOR SUPERFAMILY MULTIDRUG TRANSPORTER MFSC"/>
    <property type="match status" value="1"/>
</dbReference>
<keyword evidence="5 6" id="KW-0472">Membrane</keyword>
<dbReference type="InterPro" id="IPR020846">
    <property type="entry name" value="MFS_dom"/>
</dbReference>
<keyword evidence="4 6" id="KW-1133">Transmembrane helix</keyword>
<dbReference type="PANTHER" id="PTHR42718">
    <property type="entry name" value="MAJOR FACILITATOR SUPERFAMILY MULTIDRUG TRANSPORTER MFSC"/>
    <property type="match status" value="1"/>
</dbReference>
<feature type="domain" description="Major facilitator superfamily (MFS) profile" evidence="7">
    <location>
        <begin position="26"/>
        <end position="486"/>
    </location>
</feature>
<evidence type="ECO:0000259" key="7">
    <source>
        <dbReference type="PROSITE" id="PS50850"/>
    </source>
</evidence>
<dbReference type="GO" id="GO:0022857">
    <property type="term" value="F:transmembrane transporter activity"/>
    <property type="evidence" value="ECO:0007669"/>
    <property type="project" value="InterPro"/>
</dbReference>
<feature type="transmembrane region" description="Helical" evidence="6">
    <location>
        <begin position="24"/>
        <end position="42"/>
    </location>
</feature>
<dbReference type="EMBL" id="KN832574">
    <property type="protein sequence ID" value="KII83762.1"/>
    <property type="molecule type" value="Genomic_DNA"/>
</dbReference>
<accession>A0A0C9SQH7</accession>
<dbReference type="PROSITE" id="PS50850">
    <property type="entry name" value="MFS"/>
    <property type="match status" value="1"/>
</dbReference>
<dbReference type="GO" id="GO:0016020">
    <property type="term" value="C:membrane"/>
    <property type="evidence" value="ECO:0007669"/>
    <property type="project" value="UniProtKB-SubCell"/>
</dbReference>
<evidence type="ECO:0000256" key="6">
    <source>
        <dbReference type="SAM" id="Phobius"/>
    </source>
</evidence>
<name>A0A0C9SQH7_PLICR</name>
<keyword evidence="2" id="KW-0813">Transport</keyword>
<feature type="transmembrane region" description="Helical" evidence="6">
    <location>
        <begin position="292"/>
        <end position="317"/>
    </location>
</feature>
<feature type="transmembrane region" description="Helical" evidence="6">
    <location>
        <begin position="91"/>
        <end position="110"/>
    </location>
</feature>
<comment type="subcellular location">
    <subcellularLocation>
        <location evidence="1">Membrane</location>
        <topology evidence="1">Multi-pass membrane protein</topology>
    </subcellularLocation>
</comment>
<feature type="transmembrane region" description="Helical" evidence="6">
    <location>
        <begin position="247"/>
        <end position="271"/>
    </location>
</feature>
<feature type="transmembrane region" description="Helical" evidence="6">
    <location>
        <begin position="423"/>
        <end position="443"/>
    </location>
</feature>
<evidence type="ECO:0000256" key="1">
    <source>
        <dbReference type="ARBA" id="ARBA00004141"/>
    </source>
</evidence>
<feature type="transmembrane region" description="Helical" evidence="6">
    <location>
        <begin position="356"/>
        <end position="377"/>
    </location>
</feature>
<keyword evidence="3 6" id="KW-0812">Transmembrane</keyword>
<protein>
    <recommendedName>
        <fullName evidence="7">Major facilitator superfamily (MFS) profile domain-containing protein</fullName>
    </recommendedName>
</protein>
<keyword evidence="9" id="KW-1185">Reference proteome</keyword>
<dbReference type="AlphaFoldDB" id="A0A0C9SQH7"/>
<dbReference type="InterPro" id="IPR011701">
    <property type="entry name" value="MFS"/>
</dbReference>
<dbReference type="HOGENOM" id="CLU_000960_27_1_1"/>
<feature type="transmembrane region" description="Helical" evidence="6">
    <location>
        <begin position="383"/>
        <end position="402"/>
    </location>
</feature>
<dbReference type="OrthoDB" id="440755at2759"/>